<protein>
    <submittedName>
        <fullName evidence="1">Uncharacterized protein</fullName>
    </submittedName>
</protein>
<sequence>MTALKVQKEIRRKEQRTALKVQKERRRGAAKDVVGEAGYMPGCGLTWILCLRGVKINQDLAMLEDCGNAIDGFGRLAQTLAFHVRVPTALKYSPGVVSKETSVQFLV</sequence>
<dbReference type="Proteomes" id="UP000606274">
    <property type="component" value="Unassembled WGS sequence"/>
</dbReference>
<evidence type="ECO:0000313" key="1">
    <source>
        <dbReference type="EMBL" id="KAF7704908.1"/>
    </source>
</evidence>
<proteinExistence type="predicted"/>
<gene>
    <name evidence="1" type="ORF">HF521_020194</name>
</gene>
<reference evidence="1" key="1">
    <citation type="submission" date="2020-08" db="EMBL/GenBank/DDBJ databases">
        <title>Chromosome-level assembly of Southern catfish (Silurus meridionalis) provides insights into visual adaptation to the nocturnal and benthic lifestyles.</title>
        <authorList>
            <person name="Zhang Y."/>
            <person name="Wang D."/>
            <person name="Peng Z."/>
        </authorList>
    </citation>
    <scope>NUCLEOTIDE SEQUENCE</scope>
    <source>
        <strain evidence="1">SWU-2019-XX</strain>
        <tissue evidence="1">Muscle</tissue>
    </source>
</reference>
<keyword evidence="2" id="KW-1185">Reference proteome</keyword>
<name>A0A8T0BCP5_SILME</name>
<accession>A0A8T0BCP5</accession>
<evidence type="ECO:0000313" key="2">
    <source>
        <dbReference type="Proteomes" id="UP000606274"/>
    </source>
</evidence>
<dbReference type="EMBL" id="JABFDY010000007">
    <property type="protein sequence ID" value="KAF7704908.1"/>
    <property type="molecule type" value="Genomic_DNA"/>
</dbReference>
<organism evidence="1 2">
    <name type="scientific">Silurus meridionalis</name>
    <name type="common">Southern catfish</name>
    <name type="synonym">Silurus soldatovi meridionalis</name>
    <dbReference type="NCBI Taxonomy" id="175797"/>
    <lineage>
        <taxon>Eukaryota</taxon>
        <taxon>Metazoa</taxon>
        <taxon>Chordata</taxon>
        <taxon>Craniata</taxon>
        <taxon>Vertebrata</taxon>
        <taxon>Euteleostomi</taxon>
        <taxon>Actinopterygii</taxon>
        <taxon>Neopterygii</taxon>
        <taxon>Teleostei</taxon>
        <taxon>Ostariophysi</taxon>
        <taxon>Siluriformes</taxon>
        <taxon>Siluridae</taxon>
        <taxon>Silurus</taxon>
    </lineage>
</organism>
<dbReference type="AlphaFoldDB" id="A0A8T0BCP5"/>
<comment type="caution">
    <text evidence="1">The sequence shown here is derived from an EMBL/GenBank/DDBJ whole genome shotgun (WGS) entry which is preliminary data.</text>
</comment>